<evidence type="ECO:0000313" key="3">
    <source>
        <dbReference type="Proteomes" id="UP000245657"/>
    </source>
</evidence>
<dbReference type="OrthoDB" id="24039at2157"/>
<reference evidence="2 3" key="1">
    <citation type="submission" date="2018-05" db="EMBL/GenBank/DDBJ databases">
        <title>Draft genome of Methanospirillum lacunae Ki8-1.</title>
        <authorList>
            <person name="Dueholm M.S."/>
            <person name="Nielsen P.H."/>
            <person name="Bakmann L.F."/>
            <person name="Otzen D.E."/>
        </authorList>
    </citation>
    <scope>NUCLEOTIDE SEQUENCE [LARGE SCALE GENOMIC DNA]</scope>
    <source>
        <strain evidence="2 3">Ki8-1</strain>
    </source>
</reference>
<sequence>MEFRRLYVLFTVILLCILVTSVCAGTDSLKQSGSTHTITDMAGAEVTIPTSITKVVNLWPASNSVMLCMGAGDLLAGTMDITKQNYWSQLVYPNIVNVPTVSDNAEELMKINPDLIITPSKETAEKLRGLGLPAVYLYFSDYDSMKKAFTLLGDILGGDYVNKAKKWSDLVDSQTTTVKSSIGDISESDRPVVYYIQGQTNQGLYTTFAAKSIMNDWISIAGGEFASKKLELDKNGAVTPEAILSLNPDIIIIGGFAEHDLYNELMNSSEWKDIKAVKNNRVYINPNGLFPWERFGMESALQIPFAASVIHPDLFKVNLVDEVKKFYTDFVGIDLTDKQAQYMIDGYGPNGEEYKNTGSSHPHS</sequence>
<comment type="caution">
    <text evidence="2">The sequence shown here is derived from an EMBL/GenBank/DDBJ whole genome shotgun (WGS) entry which is preliminary data.</text>
</comment>
<proteinExistence type="predicted"/>
<gene>
    <name evidence="2" type="ORF">DK846_17195</name>
</gene>
<evidence type="ECO:0000259" key="1">
    <source>
        <dbReference type="PROSITE" id="PS50983"/>
    </source>
</evidence>
<dbReference type="SUPFAM" id="SSF53807">
    <property type="entry name" value="Helical backbone' metal receptor"/>
    <property type="match status" value="1"/>
</dbReference>
<evidence type="ECO:0000313" key="2">
    <source>
        <dbReference type="EMBL" id="PWR69646.1"/>
    </source>
</evidence>
<dbReference type="Gene3D" id="1.20.58.2180">
    <property type="match status" value="1"/>
</dbReference>
<feature type="domain" description="Fe/B12 periplasmic-binding" evidence="1">
    <location>
        <begin position="54"/>
        <end position="314"/>
    </location>
</feature>
<name>A0A2V2MW66_9EURY</name>
<dbReference type="EMBL" id="QGMY01000021">
    <property type="protein sequence ID" value="PWR69646.1"/>
    <property type="molecule type" value="Genomic_DNA"/>
</dbReference>
<dbReference type="Pfam" id="PF01497">
    <property type="entry name" value="Peripla_BP_2"/>
    <property type="match status" value="1"/>
</dbReference>
<dbReference type="Proteomes" id="UP000245657">
    <property type="component" value="Unassembled WGS sequence"/>
</dbReference>
<dbReference type="PANTHER" id="PTHR30535">
    <property type="entry name" value="VITAMIN B12-BINDING PROTEIN"/>
    <property type="match status" value="1"/>
</dbReference>
<dbReference type="PANTHER" id="PTHR30535:SF34">
    <property type="entry name" value="MOLYBDATE-BINDING PROTEIN MOLA"/>
    <property type="match status" value="1"/>
</dbReference>
<protein>
    <recommendedName>
        <fullName evidence="1">Fe/B12 periplasmic-binding domain-containing protein</fullName>
    </recommendedName>
</protein>
<dbReference type="GeneID" id="97548251"/>
<dbReference type="InterPro" id="IPR050902">
    <property type="entry name" value="ABC_Transporter_SBP"/>
</dbReference>
<dbReference type="AlphaFoldDB" id="A0A2V2MW66"/>
<accession>A0A2V2MW66</accession>
<dbReference type="RefSeq" id="WP_109970238.1">
    <property type="nucleotide sequence ID" value="NZ_CP176093.1"/>
</dbReference>
<dbReference type="InterPro" id="IPR002491">
    <property type="entry name" value="ABC_transptr_periplasmic_BD"/>
</dbReference>
<organism evidence="2 3">
    <name type="scientific">Methanospirillum lacunae</name>
    <dbReference type="NCBI Taxonomy" id="668570"/>
    <lineage>
        <taxon>Archaea</taxon>
        <taxon>Methanobacteriati</taxon>
        <taxon>Methanobacteriota</taxon>
        <taxon>Stenosarchaea group</taxon>
        <taxon>Methanomicrobia</taxon>
        <taxon>Methanomicrobiales</taxon>
        <taxon>Methanospirillaceae</taxon>
        <taxon>Methanospirillum</taxon>
    </lineage>
</organism>
<keyword evidence="3" id="KW-1185">Reference proteome</keyword>
<dbReference type="Gene3D" id="3.40.50.1980">
    <property type="entry name" value="Nitrogenase molybdenum iron protein domain"/>
    <property type="match status" value="2"/>
</dbReference>
<dbReference type="PROSITE" id="PS50983">
    <property type="entry name" value="FE_B12_PBP"/>
    <property type="match status" value="1"/>
</dbReference>